<evidence type="ECO:0000313" key="1">
    <source>
        <dbReference type="EMBL" id="WZC50851.2"/>
    </source>
</evidence>
<proteinExistence type="predicted"/>
<keyword evidence="1" id="KW-0012">Acyltransferase</keyword>
<keyword evidence="1" id="KW-0808">Transferase</keyword>
<dbReference type="GO" id="GO:0016746">
    <property type="term" value="F:acyltransferase activity"/>
    <property type="evidence" value="ECO:0007669"/>
    <property type="project" value="UniProtKB-KW"/>
</dbReference>
<dbReference type="SUPFAM" id="SSF55729">
    <property type="entry name" value="Acyl-CoA N-acyltransferases (Nat)"/>
    <property type="match status" value="1"/>
</dbReference>
<dbReference type="EC" id="2.3.1.-" evidence="1"/>
<protein>
    <submittedName>
        <fullName evidence="1">GNAT family N-acetyltransferase</fullName>
        <ecNumber evidence="1">2.3.1.-</ecNumber>
    </submittedName>
</protein>
<sequence length="160" mass="18231">MRNYNFRKLTREDLPLMARWVQSPHVRTWLPEADKQVALMKQDMDNPNIDMQVVSLSAHAFAYIHDHDATTFGMPQYADLPRGARVISTFVGDSSFMASGHSTGYIEARIRVLRLKFPLIAVAPNTTDTRTISIYNQAGFHKRRLASTRDGKLVQVMTHN</sequence>
<organism evidence="1 2">
    <name type="scientific">Yoonia phaeophyticola</name>
    <dbReference type="NCBI Taxonomy" id="3137369"/>
    <lineage>
        <taxon>Bacteria</taxon>
        <taxon>Pseudomonadati</taxon>
        <taxon>Pseudomonadota</taxon>
        <taxon>Alphaproteobacteria</taxon>
        <taxon>Rhodobacterales</taxon>
        <taxon>Paracoccaceae</taxon>
        <taxon>Yoonia</taxon>
    </lineage>
</organism>
<keyword evidence="2" id="KW-1185">Reference proteome</keyword>
<dbReference type="Gene3D" id="3.40.630.30">
    <property type="match status" value="1"/>
</dbReference>
<dbReference type="PANTHER" id="PTHR31438:SF1">
    <property type="entry name" value="LYSINE N-ACYLTRANSFERASE C17G9.06C-RELATED"/>
    <property type="match status" value="1"/>
</dbReference>
<dbReference type="Pfam" id="PF13523">
    <property type="entry name" value="Acetyltransf_8"/>
    <property type="match status" value="1"/>
</dbReference>
<dbReference type="EMBL" id="CP150951">
    <property type="protein sequence ID" value="WZC50851.2"/>
    <property type="molecule type" value="Genomic_DNA"/>
</dbReference>
<dbReference type="InterPro" id="IPR016181">
    <property type="entry name" value="Acyl_CoA_acyltransferase"/>
</dbReference>
<accession>A0ABZ2V9H6</accession>
<reference evidence="2" key="1">
    <citation type="submission" date="2024-04" db="EMBL/GenBank/DDBJ databases">
        <title>Phylogenomic analyses of a clade within the roseobacter group suggest taxonomic reassignments of species of the genera Aestuariivita, Citreicella, Loktanella, Nautella, Pelagibaca, Ruegeria, Thalassobius, Thiobacimonas and Tropicibacter, and the proposal o.</title>
        <authorList>
            <person name="Jeon C.O."/>
        </authorList>
    </citation>
    <scope>NUCLEOTIDE SEQUENCE [LARGE SCALE GENOMIC DNA]</scope>
    <source>
        <strain evidence="2">BS5-3</strain>
    </source>
</reference>
<gene>
    <name evidence="1" type="ORF">AABB29_09695</name>
</gene>
<dbReference type="RefSeq" id="WP_373636692.1">
    <property type="nucleotide sequence ID" value="NZ_CP150951.2"/>
</dbReference>
<evidence type="ECO:0000313" key="2">
    <source>
        <dbReference type="Proteomes" id="UP001440612"/>
    </source>
</evidence>
<name>A0ABZ2V9H6_9RHOB</name>
<dbReference type="Proteomes" id="UP001440612">
    <property type="component" value="Chromosome"/>
</dbReference>
<dbReference type="PANTHER" id="PTHR31438">
    <property type="entry name" value="LYSINE N-ACYLTRANSFERASE C17G9.06C-RELATED"/>
    <property type="match status" value="1"/>
</dbReference>